<dbReference type="Pfam" id="PF03636">
    <property type="entry name" value="Glyco_hydro_65N"/>
    <property type="match status" value="1"/>
</dbReference>
<dbReference type="SUPFAM" id="SSF49785">
    <property type="entry name" value="Galactose-binding domain-like"/>
    <property type="match status" value="1"/>
</dbReference>
<dbReference type="InterPro" id="IPR008979">
    <property type="entry name" value="Galactose-bd-like_sf"/>
</dbReference>
<evidence type="ECO:0000256" key="3">
    <source>
        <dbReference type="ARBA" id="ARBA00012757"/>
    </source>
</evidence>
<evidence type="ECO:0000256" key="2">
    <source>
        <dbReference type="ARBA" id="ARBA00006768"/>
    </source>
</evidence>
<organism evidence="9 10">
    <name type="scientific">[Candida] arabinofermentans NRRL YB-2248</name>
    <dbReference type="NCBI Taxonomy" id="983967"/>
    <lineage>
        <taxon>Eukaryota</taxon>
        <taxon>Fungi</taxon>
        <taxon>Dikarya</taxon>
        <taxon>Ascomycota</taxon>
        <taxon>Saccharomycotina</taxon>
        <taxon>Pichiomycetes</taxon>
        <taxon>Pichiales</taxon>
        <taxon>Pichiaceae</taxon>
        <taxon>Ogataea</taxon>
        <taxon>Ogataea/Candida clade</taxon>
    </lineage>
</organism>
<name>A0A1E4T474_9ASCO</name>
<dbReference type="GO" id="GO:0009277">
    <property type="term" value="C:fungal-type cell wall"/>
    <property type="evidence" value="ECO:0007669"/>
    <property type="project" value="TreeGrafter"/>
</dbReference>
<dbReference type="InterPro" id="IPR005195">
    <property type="entry name" value="Glyco_hydro_65_M"/>
</dbReference>
<protein>
    <recommendedName>
        <fullName evidence="3">alpha,alpha-trehalase</fullName>
        <ecNumber evidence="3">3.2.1.28</ecNumber>
    </recommendedName>
</protein>
<dbReference type="Gene3D" id="1.50.10.10">
    <property type="match status" value="1"/>
</dbReference>
<evidence type="ECO:0000256" key="5">
    <source>
        <dbReference type="ARBA" id="ARBA00023180"/>
    </source>
</evidence>
<dbReference type="Pfam" id="PF03632">
    <property type="entry name" value="Glyco_hydro_65m"/>
    <property type="match status" value="1"/>
</dbReference>
<dbReference type="InterPro" id="IPR012341">
    <property type="entry name" value="6hp_glycosidase-like_sf"/>
</dbReference>
<keyword evidence="6" id="KW-0732">Signal</keyword>
<evidence type="ECO:0000259" key="8">
    <source>
        <dbReference type="Pfam" id="PF03636"/>
    </source>
</evidence>
<dbReference type="InterPro" id="IPR037018">
    <property type="entry name" value="GH65_N"/>
</dbReference>
<evidence type="ECO:0000256" key="1">
    <source>
        <dbReference type="ARBA" id="ARBA00001576"/>
    </source>
</evidence>
<dbReference type="Gene3D" id="2.70.98.40">
    <property type="entry name" value="Glycoside hydrolase, family 65, N-terminal domain"/>
    <property type="match status" value="1"/>
</dbReference>
<dbReference type="EC" id="3.2.1.28" evidence="3"/>
<evidence type="ECO:0000256" key="4">
    <source>
        <dbReference type="ARBA" id="ARBA00022801"/>
    </source>
</evidence>
<sequence>MKLLPFSFALGAAVTFVTVSALDNTTSYDYFDEETETYYYKKDRTLGTTRYKPYNSFISQPYVANGYIGARIPNLGFGFTYDQNENTSSSLLDNGWPLFNKRFSGAFIAGFFDAQPNTTGTNFPELLDDGGYESVISVAPQWTDFYIGVTVNNTEYVLDPQKTNETDFGSIENYYQELDMSDGLVITYYTWLNLIDVKVTVGAHRNISSLGFLNFELSTNSSDAVNITIKDYIDFTTAQRCGLNSSGFKDDGIFMTFYPTGVDYKFASIYSYLDVEADGEMVYSSNETYTEISTSVLLHSNSTTSVTKFVGIASDDMIYSNSSSTTLDIAQQVALEATDLEEALTSHDDAWSNLWSDTRVDISNDAYLTLAAEASIYHLLTNTRATATNLTSALSVGGLSSDSYAGMVFWDMDLWMLPALLPVAPDNAVAISKYRYYIHDQAKINAEENGYNGSVYSWTSGRFGNCTGTGPCVNYEYHLNVAICYSIWKLYLTGAIDDDYLEDYGWPILKDTADFFADYVEFNDTLGKYTTHNLTDPDEYANFKNNAAYTSVGISQVMKWTTLVAEQLGLSSSDKWSDIMENMYLPVSPDNITLEYDTMNSSVSIKQADVVLISYLDEQDGSLVDYFDYDKDRAYDDLIYYSEHQSSQGPAMTFPVFVAVSQKLNDIGCGSQTYLHKSVDPFLRLPFGQMSEQNNDDFDVNGGTHPAFPFQTGHGGLVQSYYFGLTGLRFSYNMSSNGTINRILHFDPVQLPLLDGDLTISGFQYMNTSLEITIGTVNATISNNGTDGSINLYVDSRNELSGYYTLGAGEILTVPVYLTDFNMEGSLTECKSFAYSLTSGMDGDVLDSLIDGDNSTKWQAVNKTVPAQVVIDLLTTETFDSGMIYWGVRPAANFSISVIPDIGFIANAFLTPEYFTTEYFNITSVLSDYDVDISSKYNATDVEVKITDLNYTSFDLNSSYEARYVLLELIGVLDDDEDDAGAQIAEFALFNSNA</sequence>
<dbReference type="PANTHER" id="PTHR11051">
    <property type="entry name" value="GLYCOSYL HYDROLASE-RELATED"/>
    <property type="match status" value="1"/>
</dbReference>
<feature type="chain" id="PRO_5009163061" description="alpha,alpha-trehalase" evidence="6">
    <location>
        <begin position="22"/>
        <end position="994"/>
    </location>
</feature>
<keyword evidence="4 9" id="KW-0378">Hydrolase</keyword>
<feature type="signal peptide" evidence="6">
    <location>
        <begin position="1"/>
        <end position="21"/>
    </location>
</feature>
<gene>
    <name evidence="9" type="ORF">CANARDRAFT_111452</name>
</gene>
<accession>A0A1E4T474</accession>
<dbReference type="FunFam" id="1.50.10.10:FF:000032">
    <property type="entry name" value="Vacuolar acid trehalase"/>
    <property type="match status" value="1"/>
</dbReference>
<dbReference type="Proteomes" id="UP000094801">
    <property type="component" value="Unassembled WGS sequence"/>
</dbReference>
<dbReference type="OrthoDB" id="200349at2759"/>
<feature type="domain" description="Glycoside hydrolase family 65 N-terminal" evidence="8">
    <location>
        <begin position="59"/>
        <end position="315"/>
    </location>
</feature>
<evidence type="ECO:0000313" key="9">
    <source>
        <dbReference type="EMBL" id="ODV86567.1"/>
    </source>
</evidence>
<dbReference type="AlphaFoldDB" id="A0A1E4T474"/>
<reference evidence="10" key="1">
    <citation type="submission" date="2016-04" db="EMBL/GenBank/DDBJ databases">
        <title>Comparative genomics of biotechnologically important yeasts.</title>
        <authorList>
            <consortium name="DOE Joint Genome Institute"/>
            <person name="Riley R."/>
            <person name="Haridas S."/>
            <person name="Wolfe K.H."/>
            <person name="Lopes M.R."/>
            <person name="Hittinger C.T."/>
            <person name="Goker M."/>
            <person name="Salamov A."/>
            <person name="Wisecaver J."/>
            <person name="Long T.M."/>
            <person name="Aerts A.L."/>
            <person name="Barry K."/>
            <person name="Choi C."/>
            <person name="Clum A."/>
            <person name="Coughlan A.Y."/>
            <person name="Deshpande S."/>
            <person name="Douglass A.P."/>
            <person name="Hanson S.J."/>
            <person name="Klenk H.-P."/>
            <person name="Labutti K."/>
            <person name="Lapidus A."/>
            <person name="Lindquist E."/>
            <person name="Lipzen A."/>
            <person name="Meier-Kolthoff J.P."/>
            <person name="Ohm R.A."/>
            <person name="Otillar R.P."/>
            <person name="Pangilinan J."/>
            <person name="Peng Y."/>
            <person name="Rokas A."/>
            <person name="Rosa C.A."/>
            <person name="Scheuner C."/>
            <person name="Sibirny A.A."/>
            <person name="Slot J.C."/>
            <person name="Stielow J.B."/>
            <person name="Sun H."/>
            <person name="Kurtzman C.P."/>
            <person name="Blackwell M."/>
            <person name="Grigoriev I.V."/>
            <person name="Jeffries T.W."/>
        </authorList>
    </citation>
    <scope>NUCLEOTIDE SEQUENCE [LARGE SCALE GENOMIC DNA]</scope>
    <source>
        <strain evidence="10">NRRL YB-2248</strain>
    </source>
</reference>
<evidence type="ECO:0000259" key="7">
    <source>
        <dbReference type="Pfam" id="PF03632"/>
    </source>
</evidence>
<evidence type="ECO:0000256" key="6">
    <source>
        <dbReference type="SAM" id="SignalP"/>
    </source>
</evidence>
<dbReference type="STRING" id="983967.A0A1E4T474"/>
<feature type="domain" description="Glycoside hydrolase family 65 central catalytic" evidence="7">
    <location>
        <begin position="375"/>
        <end position="592"/>
    </location>
</feature>
<keyword evidence="5" id="KW-0325">Glycoprotein</keyword>
<dbReference type="EMBL" id="KV453849">
    <property type="protein sequence ID" value="ODV86567.1"/>
    <property type="molecule type" value="Genomic_DNA"/>
</dbReference>
<keyword evidence="10" id="KW-1185">Reference proteome</keyword>
<evidence type="ECO:0000313" key="10">
    <source>
        <dbReference type="Proteomes" id="UP000094801"/>
    </source>
</evidence>
<dbReference type="SUPFAM" id="SSF48208">
    <property type="entry name" value="Six-hairpin glycosidases"/>
    <property type="match status" value="1"/>
</dbReference>
<proteinExistence type="inferred from homology"/>
<comment type="similarity">
    <text evidence="2">Belongs to the glycosyl hydrolase 65 family.</text>
</comment>
<dbReference type="GO" id="GO:0004555">
    <property type="term" value="F:alpha,alpha-trehalase activity"/>
    <property type="evidence" value="ECO:0007669"/>
    <property type="project" value="UniProtKB-EC"/>
</dbReference>
<comment type="catalytic activity">
    <reaction evidence="1">
        <text>alpha,alpha-trehalose + H2O = alpha-D-glucose + beta-D-glucose</text>
        <dbReference type="Rhea" id="RHEA:32675"/>
        <dbReference type="ChEBI" id="CHEBI:15377"/>
        <dbReference type="ChEBI" id="CHEBI:15903"/>
        <dbReference type="ChEBI" id="CHEBI:16551"/>
        <dbReference type="ChEBI" id="CHEBI:17925"/>
        <dbReference type="EC" id="3.2.1.28"/>
    </reaction>
</comment>
<dbReference type="InterPro" id="IPR005196">
    <property type="entry name" value="Glyco_hydro_65_N"/>
</dbReference>
<dbReference type="PANTHER" id="PTHR11051:SF8">
    <property type="entry name" value="PROTEIN-GLUCOSYLGALACTOSYLHYDROXYLYSINE GLUCOSIDASE"/>
    <property type="match status" value="1"/>
</dbReference>
<dbReference type="InterPro" id="IPR008928">
    <property type="entry name" value="6-hairpin_glycosidase_sf"/>
</dbReference>
<dbReference type="GO" id="GO:0005993">
    <property type="term" value="P:trehalose catabolic process"/>
    <property type="evidence" value="ECO:0007669"/>
    <property type="project" value="TreeGrafter"/>
</dbReference>
<dbReference type="Gene3D" id="2.60.120.260">
    <property type="entry name" value="Galactose-binding domain-like"/>
    <property type="match status" value="1"/>
</dbReference>